<feature type="repeat" description="TPR" evidence="1">
    <location>
        <begin position="82"/>
        <end position="115"/>
    </location>
</feature>
<dbReference type="EMBL" id="CZAQ01000018">
    <property type="protein sequence ID" value="CUP13659.1"/>
    <property type="molecule type" value="Genomic_DNA"/>
</dbReference>
<organism evidence="3 4">
    <name type="scientific">Collinsella aerofaciens</name>
    <dbReference type="NCBI Taxonomy" id="74426"/>
    <lineage>
        <taxon>Bacteria</taxon>
        <taxon>Bacillati</taxon>
        <taxon>Actinomycetota</taxon>
        <taxon>Coriobacteriia</taxon>
        <taxon>Coriobacteriales</taxon>
        <taxon>Coriobacteriaceae</taxon>
        <taxon>Collinsella</taxon>
    </lineage>
</organism>
<keyword evidence="1" id="KW-0802">TPR repeat</keyword>
<gene>
    <name evidence="3" type="ORF">ERS852514_01190</name>
</gene>
<feature type="region of interest" description="Disordered" evidence="2">
    <location>
        <begin position="279"/>
        <end position="305"/>
    </location>
</feature>
<dbReference type="AlphaFoldDB" id="A0A174KWP1"/>
<evidence type="ECO:0000256" key="2">
    <source>
        <dbReference type="SAM" id="MobiDB-lite"/>
    </source>
</evidence>
<protein>
    <submittedName>
        <fullName evidence="3">Tetratricopeptide repeat</fullName>
    </submittedName>
</protein>
<dbReference type="RefSeq" id="WP_055251875.1">
    <property type="nucleotide sequence ID" value="NZ_CABIXX010000018.1"/>
</dbReference>
<evidence type="ECO:0000313" key="3">
    <source>
        <dbReference type="EMBL" id="CUP13659.1"/>
    </source>
</evidence>
<reference evidence="3 4" key="1">
    <citation type="submission" date="2015-09" db="EMBL/GenBank/DDBJ databases">
        <authorList>
            <consortium name="Pathogen Informatics"/>
        </authorList>
    </citation>
    <scope>NUCLEOTIDE SEQUENCE [LARGE SCALE GENOMIC DNA]</scope>
    <source>
        <strain evidence="3 4">2789STDY5834902</strain>
    </source>
</reference>
<dbReference type="Gene3D" id="1.25.40.10">
    <property type="entry name" value="Tetratricopeptide repeat domain"/>
    <property type="match status" value="1"/>
</dbReference>
<accession>A0A174KWP1</accession>
<dbReference type="SUPFAM" id="SSF48452">
    <property type="entry name" value="TPR-like"/>
    <property type="match status" value="1"/>
</dbReference>
<evidence type="ECO:0000313" key="4">
    <source>
        <dbReference type="Proteomes" id="UP000095454"/>
    </source>
</evidence>
<proteinExistence type="predicted"/>
<dbReference type="Proteomes" id="UP000095454">
    <property type="component" value="Unassembled WGS sequence"/>
</dbReference>
<sequence length="305" mass="33907">MDLPISLQDITYAENYLAQGDLTTATPLLERLVELAEEYIDAECKTEENRQYFSFDSKFERLAYRRVEKDPRELVQVEVPFDRLYSDMAFAYIRQQDYVSARNALMQAVRWDPMNCNYRLDLAELFRALEDKQEWASLSFSVLERASDGKCAARAYANLGQYFLEPETENVSAAVGCARLALRLAPGDAHTTRLLNKIHTAYPDAAEESDEHVMGELALQGVPTSPSAEIAICLIMCATDAASDGDKQEATRLTVRARDLVGEEACAAIIKLVRESDAELNAERKAKRDAAGKGSDGAKEAGDAQ</sequence>
<name>A0A174KWP1_9ACTN</name>
<dbReference type="InterPro" id="IPR011990">
    <property type="entry name" value="TPR-like_helical_dom_sf"/>
</dbReference>
<evidence type="ECO:0000256" key="1">
    <source>
        <dbReference type="PROSITE-ProRule" id="PRU00339"/>
    </source>
</evidence>
<dbReference type="InterPro" id="IPR019734">
    <property type="entry name" value="TPR_rpt"/>
</dbReference>
<dbReference type="PROSITE" id="PS50005">
    <property type="entry name" value="TPR"/>
    <property type="match status" value="1"/>
</dbReference>